<dbReference type="SUPFAM" id="SSF143100">
    <property type="entry name" value="TTHA1013/TTHA0281-like"/>
    <property type="match status" value="1"/>
</dbReference>
<name>A0A1V4EVS4_9BACL</name>
<sequence>MTKDRYVYPAIFDYADDGISIQFPDLPGCLPCAQSTEDAMRNAREAMALHLYGMEQDRDAIPEATPINKLRVAENQAIVLVEAWMPPFRDEIEKKAVKKTLTIPKWLDDLAVDQHVNFSHLLQDALKRYLGVADKH</sequence>
<dbReference type="Proteomes" id="UP000190229">
    <property type="component" value="Unassembled WGS sequence"/>
</dbReference>
<accession>A0A1V4EVS4</accession>
<keyword evidence="3" id="KW-1185">Reference proteome</keyword>
<dbReference type="Gene3D" id="3.30.160.250">
    <property type="match status" value="1"/>
</dbReference>
<dbReference type="AlphaFoldDB" id="A0A1V4EVS4"/>
<dbReference type="InterPro" id="IPR035069">
    <property type="entry name" value="TTHA1013/TTHA0281-like"/>
</dbReference>
<comment type="caution">
    <text evidence="2">The sequence shown here is derived from an EMBL/GenBank/DDBJ whole genome shotgun (WGS) entry which is preliminary data.</text>
</comment>
<dbReference type="InterPro" id="IPR031807">
    <property type="entry name" value="HicB-like"/>
</dbReference>
<dbReference type="Pfam" id="PF15919">
    <property type="entry name" value="HicB_lk_antitox"/>
    <property type="match status" value="1"/>
</dbReference>
<evidence type="ECO:0000259" key="1">
    <source>
        <dbReference type="Pfam" id="PF15919"/>
    </source>
</evidence>
<evidence type="ECO:0000313" key="3">
    <source>
        <dbReference type="Proteomes" id="UP000190229"/>
    </source>
</evidence>
<evidence type="ECO:0000313" key="2">
    <source>
        <dbReference type="EMBL" id="OPG16940.1"/>
    </source>
</evidence>
<protein>
    <submittedName>
        <fullName evidence="2">Pilus assembly protein HicB</fullName>
    </submittedName>
</protein>
<dbReference type="EMBL" id="MWPS01000011">
    <property type="protein sequence ID" value="OPG16940.1"/>
    <property type="molecule type" value="Genomic_DNA"/>
</dbReference>
<reference evidence="2 3" key="1">
    <citation type="submission" date="2017-02" db="EMBL/GenBank/DDBJ databases">
        <title>Draft genome of Acidibacillus ferrooxidans Huett2.</title>
        <authorList>
            <person name="Schopf S."/>
        </authorList>
    </citation>
    <scope>NUCLEOTIDE SEQUENCE [LARGE SCALE GENOMIC DNA]</scope>
    <source>
        <strain evidence="2 3">Huett2</strain>
    </source>
</reference>
<gene>
    <name evidence="2" type="ORF">B2M26_04255</name>
</gene>
<feature type="domain" description="HicB-like antitoxin of toxin-antitoxin system" evidence="1">
    <location>
        <begin position="9"/>
        <end position="124"/>
    </location>
</feature>
<organism evidence="2 3">
    <name type="scientific">Ferroacidibacillus organovorans</name>
    <dbReference type="NCBI Taxonomy" id="1765683"/>
    <lineage>
        <taxon>Bacteria</taxon>
        <taxon>Bacillati</taxon>
        <taxon>Bacillota</taxon>
        <taxon>Bacilli</taxon>
        <taxon>Bacillales</taxon>
        <taxon>Alicyclobacillaceae</taxon>
        <taxon>Ferroacidibacillus</taxon>
    </lineage>
</organism>
<dbReference type="RefSeq" id="WP_079290036.1">
    <property type="nucleotide sequence ID" value="NZ_MWPS01000011.1"/>
</dbReference>
<proteinExistence type="predicted"/>